<dbReference type="RefSeq" id="WP_050624311.1">
    <property type="nucleotide sequence ID" value="NZ_AP023420.1"/>
</dbReference>
<dbReference type="SMART" id="SM00342">
    <property type="entry name" value="HTH_ARAC"/>
    <property type="match status" value="1"/>
</dbReference>
<dbReference type="SUPFAM" id="SSF46689">
    <property type="entry name" value="Homeodomain-like"/>
    <property type="match status" value="1"/>
</dbReference>
<evidence type="ECO:0000313" key="5">
    <source>
        <dbReference type="EMBL" id="BCK83195.1"/>
    </source>
</evidence>
<gene>
    <name evidence="5" type="ORF">MM59RIKEN_05140</name>
</gene>
<dbReference type="InterPro" id="IPR009057">
    <property type="entry name" value="Homeodomain-like_sf"/>
</dbReference>
<dbReference type="GO" id="GO:0003700">
    <property type="term" value="F:DNA-binding transcription factor activity"/>
    <property type="evidence" value="ECO:0007669"/>
    <property type="project" value="InterPro"/>
</dbReference>
<keyword evidence="6" id="KW-1185">Reference proteome</keyword>
<dbReference type="InterPro" id="IPR018060">
    <property type="entry name" value="HTH_AraC"/>
</dbReference>
<dbReference type="Gene3D" id="1.10.10.60">
    <property type="entry name" value="Homeodomain-like"/>
    <property type="match status" value="1"/>
</dbReference>
<dbReference type="PROSITE" id="PS01124">
    <property type="entry name" value="HTH_ARAC_FAMILY_2"/>
    <property type="match status" value="1"/>
</dbReference>
<protein>
    <submittedName>
        <fullName evidence="5">Transcriptional regulator</fullName>
    </submittedName>
</protein>
<reference evidence="5" key="1">
    <citation type="submission" date="2020-09" db="EMBL/GenBank/DDBJ databases">
        <title>New species isolated from human feces.</title>
        <authorList>
            <person name="Kitahara M."/>
            <person name="Shigeno Y."/>
            <person name="Shime M."/>
            <person name="Matsumoto Y."/>
            <person name="Nakamura S."/>
            <person name="Motooka D."/>
            <person name="Fukuoka S."/>
            <person name="Nishikawa H."/>
            <person name="Benno Y."/>
        </authorList>
    </citation>
    <scope>NUCLEOTIDE SEQUENCE</scope>
    <source>
        <strain evidence="5">MM59</strain>
    </source>
</reference>
<proteinExistence type="predicted"/>
<organism evidence="5 6">
    <name type="scientific">Pusillibacter faecalis</name>
    <dbReference type="NCBI Taxonomy" id="2714358"/>
    <lineage>
        <taxon>Bacteria</taxon>
        <taxon>Bacillati</taxon>
        <taxon>Bacillota</taxon>
        <taxon>Clostridia</taxon>
        <taxon>Eubacteriales</taxon>
        <taxon>Oscillospiraceae</taxon>
        <taxon>Pusillibacter</taxon>
    </lineage>
</organism>
<name>A0A810Q996_9FIRM</name>
<dbReference type="AlphaFoldDB" id="A0A810Q996"/>
<dbReference type="GO" id="GO:0043565">
    <property type="term" value="F:sequence-specific DNA binding"/>
    <property type="evidence" value="ECO:0007669"/>
    <property type="project" value="InterPro"/>
</dbReference>
<dbReference type="Proteomes" id="UP000679848">
    <property type="component" value="Chromosome"/>
</dbReference>
<dbReference type="InterPro" id="IPR050204">
    <property type="entry name" value="AraC_XylS_family_regulators"/>
</dbReference>
<dbReference type="EMBL" id="AP023420">
    <property type="protein sequence ID" value="BCK83195.1"/>
    <property type="molecule type" value="Genomic_DNA"/>
</dbReference>
<evidence type="ECO:0000259" key="4">
    <source>
        <dbReference type="PROSITE" id="PS01124"/>
    </source>
</evidence>
<dbReference type="Pfam" id="PF12833">
    <property type="entry name" value="HTH_18"/>
    <property type="match status" value="1"/>
</dbReference>
<accession>A0A810Q996</accession>
<dbReference type="KEGG" id="pfaa:MM59RIKEN_05140"/>
<evidence type="ECO:0000313" key="6">
    <source>
        <dbReference type="Proteomes" id="UP000679848"/>
    </source>
</evidence>
<feature type="domain" description="HTH araC/xylS-type" evidence="4">
    <location>
        <begin position="144"/>
        <end position="242"/>
    </location>
</feature>
<evidence type="ECO:0000256" key="1">
    <source>
        <dbReference type="ARBA" id="ARBA00023015"/>
    </source>
</evidence>
<evidence type="ECO:0000256" key="2">
    <source>
        <dbReference type="ARBA" id="ARBA00023125"/>
    </source>
</evidence>
<sequence>MPPFVFCIQDCYYIRAAYQNPRPHRHFAAHVLIGLDGPFITEIDGKHMQATGIAIASNVVHTVRTDADLLVIFIDELTPMARFVKYVLLQGMSCRSLGKETAAAVSGLWQNVRTEEEAVRAAKGTGNLLGLEKLVPPEEDSRVLAAAAYMKRAQALEAVTIQEVAQAVHLSPSRLTHLFHQETGISPRLYLANLKLERAFYRMQEGMTLTEACMAAGFATPSHMADTSQNLLGLSMSYVKEIVSGSYDTLDHKTADRQKYPADLL</sequence>
<evidence type="ECO:0000256" key="3">
    <source>
        <dbReference type="ARBA" id="ARBA00023163"/>
    </source>
</evidence>
<dbReference type="GeneID" id="78198952"/>
<keyword evidence="2" id="KW-0238">DNA-binding</keyword>
<keyword evidence="1" id="KW-0805">Transcription regulation</keyword>
<dbReference type="PANTHER" id="PTHR46796">
    <property type="entry name" value="HTH-TYPE TRANSCRIPTIONAL ACTIVATOR RHAS-RELATED"/>
    <property type="match status" value="1"/>
</dbReference>
<keyword evidence="3" id="KW-0804">Transcription</keyword>